<reference evidence="2 3" key="1">
    <citation type="submission" date="2014-02" db="EMBL/GenBank/DDBJ databases">
        <title>Single nucleus genome sequencing reveals high similarity among nuclei of an endomycorrhizal fungus.</title>
        <authorList>
            <person name="Lin K."/>
            <person name="Geurts R."/>
            <person name="Zhang Z."/>
            <person name="Limpens E."/>
            <person name="Saunders D.G."/>
            <person name="Mu D."/>
            <person name="Pang E."/>
            <person name="Cao H."/>
            <person name="Cha H."/>
            <person name="Lin T."/>
            <person name="Zhou Q."/>
            <person name="Shang Y."/>
            <person name="Li Y."/>
            <person name="Ivanov S."/>
            <person name="Sharma T."/>
            <person name="Velzen R.V."/>
            <person name="Ruijter N.D."/>
            <person name="Aanen D.K."/>
            <person name="Win J."/>
            <person name="Kamoun S."/>
            <person name="Bisseling T."/>
            <person name="Huang S."/>
        </authorList>
    </citation>
    <scope>NUCLEOTIDE SEQUENCE [LARGE SCALE GENOMIC DNA]</scope>
    <source>
        <strain evidence="3">DAOM197198w</strain>
    </source>
</reference>
<feature type="domain" description="Reverse transcriptase" evidence="1">
    <location>
        <begin position="1"/>
        <end position="141"/>
    </location>
</feature>
<proteinExistence type="predicted"/>
<gene>
    <name evidence="2" type="ORF">RirG_163570</name>
</gene>
<evidence type="ECO:0000259" key="1">
    <source>
        <dbReference type="PROSITE" id="PS50878"/>
    </source>
</evidence>
<dbReference type="PROSITE" id="PS50878">
    <property type="entry name" value="RT_POL"/>
    <property type="match status" value="1"/>
</dbReference>
<dbReference type="Proteomes" id="UP000022910">
    <property type="component" value="Unassembled WGS sequence"/>
</dbReference>
<accession>A0A015KR03</accession>
<organism evidence="2 3">
    <name type="scientific">Rhizophagus irregularis (strain DAOM 197198w)</name>
    <name type="common">Glomus intraradices</name>
    <dbReference type="NCBI Taxonomy" id="1432141"/>
    <lineage>
        <taxon>Eukaryota</taxon>
        <taxon>Fungi</taxon>
        <taxon>Fungi incertae sedis</taxon>
        <taxon>Mucoromycota</taxon>
        <taxon>Glomeromycotina</taxon>
        <taxon>Glomeromycetes</taxon>
        <taxon>Glomerales</taxon>
        <taxon>Glomeraceae</taxon>
        <taxon>Rhizophagus</taxon>
    </lineage>
</organism>
<evidence type="ECO:0000313" key="2">
    <source>
        <dbReference type="EMBL" id="EXX62251.1"/>
    </source>
</evidence>
<keyword evidence="3" id="KW-1185">Reference proteome</keyword>
<dbReference type="PANTHER" id="PTHR19446">
    <property type="entry name" value="REVERSE TRANSCRIPTASES"/>
    <property type="match status" value="1"/>
</dbReference>
<dbReference type="HOGENOM" id="CLU_1826363_0_0_1"/>
<protein>
    <recommendedName>
        <fullName evidence="1">Reverse transcriptase domain-containing protein</fullName>
    </recommendedName>
</protein>
<sequence length="141" mass="16244">MIFFNKITVPIRKVPRVSGMDITAAKQLKKKLYIMIQDLSKAYDRVEISLLQRALLRIGIPNNLITFILNLFTDRKNSVLFQDSIGDQYNVINGIDQGGSICPLLWVIYYDPMFERINKSSFEGINYEVSLPKHINDDSED</sequence>
<name>A0A015KR03_RHIIW</name>
<dbReference type="Pfam" id="PF00078">
    <property type="entry name" value="RVT_1"/>
    <property type="match status" value="1"/>
</dbReference>
<dbReference type="AlphaFoldDB" id="A0A015KR03"/>
<dbReference type="InterPro" id="IPR000477">
    <property type="entry name" value="RT_dom"/>
</dbReference>
<evidence type="ECO:0000313" key="3">
    <source>
        <dbReference type="Proteomes" id="UP000022910"/>
    </source>
</evidence>
<dbReference type="EMBL" id="JEMT01024793">
    <property type="protein sequence ID" value="EXX62251.1"/>
    <property type="molecule type" value="Genomic_DNA"/>
</dbReference>
<comment type="caution">
    <text evidence="2">The sequence shown here is derived from an EMBL/GenBank/DDBJ whole genome shotgun (WGS) entry which is preliminary data.</text>
</comment>